<dbReference type="Proteomes" id="UP000030645">
    <property type="component" value="Unassembled WGS sequence"/>
</dbReference>
<reference evidence="8" key="1">
    <citation type="submission" date="2013-01" db="EMBL/GenBank/DDBJ databases">
        <title>Draft Genome Sequence of a Mulberry Tree, Morus notabilis C.K. Schneid.</title>
        <authorList>
            <person name="He N."/>
            <person name="Zhao S."/>
        </authorList>
    </citation>
    <scope>NUCLEOTIDE SEQUENCE</scope>
</reference>
<proteinExistence type="inferred from homology"/>
<evidence type="ECO:0000256" key="3">
    <source>
        <dbReference type="ARBA" id="ARBA00022664"/>
    </source>
</evidence>
<dbReference type="EMBL" id="KE344612">
    <property type="protein sequence ID" value="EXB71059.1"/>
    <property type="molecule type" value="Genomic_DNA"/>
</dbReference>
<dbReference type="GO" id="GO:0006397">
    <property type="term" value="P:mRNA processing"/>
    <property type="evidence" value="ECO:0007669"/>
    <property type="project" value="UniProtKB-KW"/>
</dbReference>
<dbReference type="InterPro" id="IPR007854">
    <property type="entry name" value="Fip1_dom"/>
</dbReference>
<evidence type="ECO:0000256" key="4">
    <source>
        <dbReference type="ARBA" id="ARBA00023242"/>
    </source>
</evidence>
<protein>
    <recommendedName>
        <fullName evidence="6">Pre-mRNA polyadenylation factor Fip1 domain-containing protein</fullName>
    </recommendedName>
</protein>
<dbReference type="PANTHER" id="PTHR36884">
    <property type="entry name" value="FIP1[III]-LIKE PROTEIN"/>
    <property type="match status" value="1"/>
</dbReference>
<feature type="region of interest" description="Disordered" evidence="5">
    <location>
        <begin position="818"/>
        <end position="842"/>
    </location>
</feature>
<dbReference type="eggNOG" id="KOG1049">
    <property type="taxonomic scope" value="Eukaryota"/>
</dbReference>
<evidence type="ECO:0000259" key="6">
    <source>
        <dbReference type="Pfam" id="PF05182"/>
    </source>
</evidence>
<feature type="compositionally biased region" description="Basic and acidic residues" evidence="5">
    <location>
        <begin position="818"/>
        <end position="830"/>
    </location>
</feature>
<dbReference type="OrthoDB" id="1917198at2759"/>
<dbReference type="AlphaFoldDB" id="W9RDM5"/>
<dbReference type="Pfam" id="PF05182">
    <property type="entry name" value="Fip1"/>
    <property type="match status" value="1"/>
</dbReference>
<feature type="region of interest" description="Disordered" evidence="5">
    <location>
        <begin position="19"/>
        <end position="79"/>
    </location>
</feature>
<evidence type="ECO:0000313" key="7">
    <source>
        <dbReference type="EMBL" id="EXB71059.1"/>
    </source>
</evidence>
<keyword evidence="8" id="KW-1185">Reference proteome</keyword>
<dbReference type="GO" id="GO:0005634">
    <property type="term" value="C:nucleus"/>
    <property type="evidence" value="ECO:0007669"/>
    <property type="project" value="UniProtKB-SubCell"/>
</dbReference>
<organism evidence="7 8">
    <name type="scientific">Morus notabilis</name>
    <dbReference type="NCBI Taxonomy" id="981085"/>
    <lineage>
        <taxon>Eukaryota</taxon>
        <taxon>Viridiplantae</taxon>
        <taxon>Streptophyta</taxon>
        <taxon>Embryophyta</taxon>
        <taxon>Tracheophyta</taxon>
        <taxon>Spermatophyta</taxon>
        <taxon>Magnoliopsida</taxon>
        <taxon>eudicotyledons</taxon>
        <taxon>Gunneridae</taxon>
        <taxon>Pentapetalae</taxon>
        <taxon>rosids</taxon>
        <taxon>fabids</taxon>
        <taxon>Rosales</taxon>
        <taxon>Moraceae</taxon>
        <taxon>Moreae</taxon>
        <taxon>Morus</taxon>
    </lineage>
</organism>
<name>W9RDM5_9ROSA</name>
<sequence>MEDNGDDFGDLYADVEAQASSAINGGRDFTRLYTEPGEQDDDDSDSSRPNPNPSSEDGFDDLSEESNKNDNGSDSEDDLNIVLNDEDCEGKTFPVMDQVVDVKNEEDQDGFAAIKEEEKVKYMRTQGSSIPSDVKANASALVLARCDWNSNVRGRRKGPSSGHNDLVGATRNSVMTQSRCGFSLPWYRSILDVNIDTLEEKPWRYPGVDVTDFFNFGFNEDSWRQYCNSLEQLRWPSFGESGNSNHMSRNQDYEAGSNYDEGFEETMVDNVDQPKGRAIQVEDGSGERQPSVDVRRPRDRDSDVVIQITLEDPIEDTSDTGEKLNHSGSTECGTCNNEEFEATDCNGGRGDEFSIESLEENDKNKDRCYAKITSSNPMTNDPDDTETNQSPDVNGNRHEETRAFSSDGTTELPESVYKTRESVILRASCADKYMVETELSLEEEGQLSLTSSCFASDSEASSDDSHLDCGKVTSPIRRSLVKSGEELWGSDSPRPKNLQGNYAKIKPVDFRDYSNCKSPIQGERKHQTRSVDSHAQRKINIYDNDTSPGLDAEDMYDKGRLSADYGRWKENMEDVNFTDREDLTYYEKSKQSHYYGSREFADHTHTARKNYRNRGQDFHEGRDPYVVQNCEKRGYLCEDDRREGYRYRRGPLSGDMPPVYKETEQLVSRYSATSEQIDFRSKRKNNGLQFMKPNNHSSQFPDYELDGTDIMREKNARSVSLVNWKRDTLDESYERQVPKRRKEVKNSAWKRCNDAFSLELEGAWSRELEDEYWRNSDVHNLSHHSYRESDEERWTELEGSWSRKIEDEYWGNTDVHHLSRQSHRESDGGRWTDPMPPRNGASLSRFVERYRRQLPAGEGKESGWLENYNDLHKFEDGFIYRDNKVHFRRERRCGWKSEVLPWMEEEPTIRHRYEKLNFKKSSFLRKNYGRHRRNQSTHGSLHDAMHIDDMQADKHGYRMIKDGSYSRGIYRSQKMFRAKNEQAFLRCRDSLNLFVGGGKLSRRRPTDRNLSCHSRLEGTYIEDVNESSQYEAVQSNLPKVGLNLSNEDFHDQFPLAARNEDFDIEEGQIVTEEFYRDPLERPHDSVSAARTESVKKRMLEYDLASHGSKTGGQCDDQWILETLAKMERRRERFKEPIALKREQDKCAKPDIVPAPTIVETAETKQHRPARKRQWCTGQS</sequence>
<feature type="compositionally biased region" description="Basic and acidic residues" evidence="5">
    <location>
        <begin position="293"/>
        <end position="303"/>
    </location>
</feature>
<gene>
    <name evidence="7" type="ORF">L484_004194</name>
</gene>
<feature type="region of interest" description="Disordered" evidence="5">
    <location>
        <begin position="1159"/>
        <end position="1179"/>
    </location>
</feature>
<keyword evidence="3" id="KW-0507">mRNA processing</keyword>
<dbReference type="PANTHER" id="PTHR36884:SF4">
    <property type="entry name" value="FIP1[III]-LIKE PROTEIN"/>
    <property type="match status" value="1"/>
</dbReference>
<evidence type="ECO:0000256" key="1">
    <source>
        <dbReference type="ARBA" id="ARBA00004123"/>
    </source>
</evidence>
<dbReference type="InterPro" id="IPR044976">
    <property type="entry name" value="FIPS5/FIPS3-like"/>
</dbReference>
<feature type="domain" description="Pre-mRNA polyadenylation factor Fip1" evidence="6">
    <location>
        <begin position="192"/>
        <end position="234"/>
    </location>
</feature>
<dbReference type="STRING" id="981085.W9RDM5"/>
<evidence type="ECO:0000313" key="8">
    <source>
        <dbReference type="Proteomes" id="UP000030645"/>
    </source>
</evidence>
<accession>W9RDM5</accession>
<evidence type="ECO:0000256" key="5">
    <source>
        <dbReference type="SAM" id="MobiDB-lite"/>
    </source>
</evidence>
<comment type="subcellular location">
    <subcellularLocation>
        <location evidence="1">Nucleus</location>
    </subcellularLocation>
</comment>
<dbReference type="KEGG" id="mnt:21387699"/>
<keyword evidence="4" id="KW-0539">Nucleus</keyword>
<feature type="region of interest" description="Disordered" evidence="5">
    <location>
        <begin position="278"/>
        <end position="336"/>
    </location>
</feature>
<feature type="region of interest" description="Disordered" evidence="5">
    <location>
        <begin position="372"/>
        <end position="412"/>
    </location>
</feature>
<comment type="similarity">
    <text evidence="2">Belongs to the FIP1 family.</text>
</comment>
<feature type="compositionally biased region" description="Polar residues" evidence="5">
    <location>
        <begin position="326"/>
        <end position="336"/>
    </location>
</feature>
<evidence type="ECO:0000256" key="2">
    <source>
        <dbReference type="ARBA" id="ARBA00007459"/>
    </source>
</evidence>